<reference evidence="2" key="2">
    <citation type="journal article" date="2015" name="Data Brief">
        <title>Shoot transcriptome of the giant reed, Arundo donax.</title>
        <authorList>
            <person name="Barrero R.A."/>
            <person name="Guerrero F.D."/>
            <person name="Moolhuijzen P."/>
            <person name="Goolsby J.A."/>
            <person name="Tidwell J."/>
            <person name="Bellgard S.E."/>
            <person name="Bellgard M.I."/>
        </authorList>
    </citation>
    <scope>NUCLEOTIDE SEQUENCE</scope>
    <source>
        <tissue evidence="2">Shoot tissue taken approximately 20 cm above the soil surface</tissue>
    </source>
</reference>
<evidence type="ECO:0000256" key="1">
    <source>
        <dbReference type="SAM" id="MobiDB-lite"/>
    </source>
</evidence>
<dbReference type="PROSITE" id="PS51318">
    <property type="entry name" value="TAT"/>
    <property type="match status" value="1"/>
</dbReference>
<accession>A0A0A8ZEP8</accession>
<sequence length="125" mass="13674">MISRRALARAGAAAAAEGGVGERPWPGRSRAAARMPRDERDARTRRKEKDPAARPGRMRTRGAGEPPSTSGREVTVKSPGYGSSLRTRPEARWRRRSGGWRGGAAEEGGRRWGRRSARRETAAAR</sequence>
<dbReference type="AlphaFoldDB" id="A0A0A8ZEP8"/>
<name>A0A0A8ZEP8_ARUDO</name>
<feature type="compositionally biased region" description="Basic and acidic residues" evidence="1">
    <location>
        <begin position="35"/>
        <end position="52"/>
    </location>
</feature>
<reference evidence="2" key="1">
    <citation type="submission" date="2014-09" db="EMBL/GenBank/DDBJ databases">
        <authorList>
            <person name="Magalhaes I.L.F."/>
            <person name="Oliveira U."/>
            <person name="Santos F.R."/>
            <person name="Vidigal T.H.D.A."/>
            <person name="Brescovit A.D."/>
            <person name="Santos A.J."/>
        </authorList>
    </citation>
    <scope>NUCLEOTIDE SEQUENCE</scope>
    <source>
        <tissue evidence="2">Shoot tissue taken approximately 20 cm above the soil surface</tissue>
    </source>
</reference>
<dbReference type="EMBL" id="GBRH01261792">
    <property type="protein sequence ID" value="JAD36103.1"/>
    <property type="molecule type" value="Transcribed_RNA"/>
</dbReference>
<protein>
    <submittedName>
        <fullName evidence="2">Uncharacterized protein</fullName>
    </submittedName>
</protein>
<proteinExistence type="predicted"/>
<evidence type="ECO:0000313" key="2">
    <source>
        <dbReference type="EMBL" id="JAD36103.1"/>
    </source>
</evidence>
<feature type="compositionally biased region" description="Low complexity" evidence="1">
    <location>
        <begin position="1"/>
        <end position="17"/>
    </location>
</feature>
<feature type="region of interest" description="Disordered" evidence="1">
    <location>
        <begin position="1"/>
        <end position="125"/>
    </location>
</feature>
<dbReference type="InterPro" id="IPR006311">
    <property type="entry name" value="TAT_signal"/>
</dbReference>
<organism evidence="2">
    <name type="scientific">Arundo donax</name>
    <name type="common">Giant reed</name>
    <name type="synonym">Donax arundinaceus</name>
    <dbReference type="NCBI Taxonomy" id="35708"/>
    <lineage>
        <taxon>Eukaryota</taxon>
        <taxon>Viridiplantae</taxon>
        <taxon>Streptophyta</taxon>
        <taxon>Embryophyta</taxon>
        <taxon>Tracheophyta</taxon>
        <taxon>Spermatophyta</taxon>
        <taxon>Magnoliopsida</taxon>
        <taxon>Liliopsida</taxon>
        <taxon>Poales</taxon>
        <taxon>Poaceae</taxon>
        <taxon>PACMAD clade</taxon>
        <taxon>Arundinoideae</taxon>
        <taxon>Arundineae</taxon>
        <taxon>Arundo</taxon>
    </lineage>
</organism>